<gene>
    <name evidence="3" type="ORF">AUEXF2481DRAFT_43001</name>
</gene>
<accession>A0A074YEN3</accession>
<sequence>MRSFIALLSFAASTQSVAHAYSQCTDSSVHHTTTILIRDFTSTLTSIPTLSNVASGKGNQISSSSFGTHGLASSGDNIATRSSSGSAATGVIIGSPSSIVATSGRPPQLSLSTSVLQPNSPISFGASGQSQIRSSFPFPSSSISPTAPSASTLSTQSRYNSPPTMATSTASITTEATLPKHSVVAFTGSSSTIRPTDGAIITGLLFVMLFL</sequence>
<dbReference type="GeneID" id="25367292"/>
<keyword evidence="4" id="KW-1185">Reference proteome</keyword>
<dbReference type="RefSeq" id="XP_013340996.1">
    <property type="nucleotide sequence ID" value="XM_013485542.1"/>
</dbReference>
<feature type="signal peptide" evidence="2">
    <location>
        <begin position="1"/>
        <end position="20"/>
    </location>
</feature>
<reference evidence="3 4" key="1">
    <citation type="journal article" date="2014" name="BMC Genomics">
        <title>Genome sequencing of four Aureobasidium pullulans varieties: biotechnological potential, stress tolerance, and description of new species.</title>
        <authorList>
            <person name="Gostin Ar C."/>
            <person name="Ohm R.A."/>
            <person name="Kogej T."/>
            <person name="Sonjak S."/>
            <person name="Turk M."/>
            <person name="Zajc J."/>
            <person name="Zalar P."/>
            <person name="Grube M."/>
            <person name="Sun H."/>
            <person name="Han J."/>
            <person name="Sharma A."/>
            <person name="Chiniquy J."/>
            <person name="Ngan C.Y."/>
            <person name="Lipzen A."/>
            <person name="Barry K."/>
            <person name="Grigoriev I.V."/>
            <person name="Gunde-Cimerman N."/>
        </authorList>
    </citation>
    <scope>NUCLEOTIDE SEQUENCE [LARGE SCALE GENOMIC DNA]</scope>
    <source>
        <strain evidence="3 4">EXF-2481</strain>
    </source>
</reference>
<dbReference type="HOGENOM" id="CLU_1288674_0_0_1"/>
<name>A0A074YEN3_AURSE</name>
<dbReference type="Proteomes" id="UP000030641">
    <property type="component" value="Unassembled WGS sequence"/>
</dbReference>
<protein>
    <recommendedName>
        <fullName evidence="5">REJ domain-containing protein</fullName>
    </recommendedName>
</protein>
<dbReference type="EMBL" id="KL584770">
    <property type="protein sequence ID" value="KEQ92562.1"/>
    <property type="molecule type" value="Genomic_DNA"/>
</dbReference>
<dbReference type="InParanoid" id="A0A074YEN3"/>
<organism evidence="3 4">
    <name type="scientific">Aureobasidium subglaciale (strain EXF-2481)</name>
    <name type="common">Aureobasidium pullulans var. subglaciale</name>
    <dbReference type="NCBI Taxonomy" id="1043005"/>
    <lineage>
        <taxon>Eukaryota</taxon>
        <taxon>Fungi</taxon>
        <taxon>Dikarya</taxon>
        <taxon>Ascomycota</taxon>
        <taxon>Pezizomycotina</taxon>
        <taxon>Dothideomycetes</taxon>
        <taxon>Dothideomycetidae</taxon>
        <taxon>Dothideales</taxon>
        <taxon>Saccotheciaceae</taxon>
        <taxon>Aureobasidium</taxon>
    </lineage>
</organism>
<feature type="chain" id="PRO_5001703233" description="REJ domain-containing protein" evidence="2">
    <location>
        <begin position="21"/>
        <end position="211"/>
    </location>
</feature>
<proteinExistence type="predicted"/>
<evidence type="ECO:0000313" key="3">
    <source>
        <dbReference type="EMBL" id="KEQ92562.1"/>
    </source>
</evidence>
<evidence type="ECO:0000256" key="1">
    <source>
        <dbReference type="SAM" id="MobiDB-lite"/>
    </source>
</evidence>
<evidence type="ECO:0000256" key="2">
    <source>
        <dbReference type="SAM" id="SignalP"/>
    </source>
</evidence>
<dbReference type="AlphaFoldDB" id="A0A074YEN3"/>
<evidence type="ECO:0000313" key="4">
    <source>
        <dbReference type="Proteomes" id="UP000030641"/>
    </source>
</evidence>
<feature type="region of interest" description="Disordered" evidence="1">
    <location>
        <begin position="135"/>
        <end position="168"/>
    </location>
</feature>
<evidence type="ECO:0008006" key="5">
    <source>
        <dbReference type="Google" id="ProtNLM"/>
    </source>
</evidence>
<keyword evidence="2" id="KW-0732">Signal</keyword>